<dbReference type="Gene3D" id="2.60.40.3110">
    <property type="match status" value="1"/>
</dbReference>
<evidence type="ECO:0000259" key="10">
    <source>
        <dbReference type="Pfam" id="PF13954"/>
    </source>
</evidence>
<dbReference type="Pfam" id="PF00577">
    <property type="entry name" value="Usher"/>
    <property type="match status" value="1"/>
</dbReference>
<sequence>MYNKSRLALSIQIIMAGAFPLLLFSSADLCAREVTFDTDIIKNRGLSQDLNRYFAKSPRFLPGTHSVQVKINNKTRGTAAVRFGEDGTLCIDKDFLDFAGLMPVPLKADEQCHDIRDDYPQAIVNALPGENTVALYLPETALDNFAADSKNFQHGGTAGLLNYSLFSTRNEFQGGDSRQYSQASLEGGFNVAGWALRSRYILADDDGTKSTDSIYTFAEHVFTEQKQTLQVGEINANSDVLSGVSVTGVQLMPTNGLLGSRSGVNVSGIARSAQARVEVRQSGQLIYNTLVNAGPFTLEDVPIARNNVALDVTVFETDGSSSRFIVPASAVRTQQLSRPQGLTVSAGRVRDIDGDYDNPWVVSLSDGWRIMQNANLLASGMLAEDYQAAGVRSEYMLNESFSVSASAAASQEQFGEDSHGFKSELQSDLRLTEGVGLSVSAAHYNNGYRELSDALNEDYQPYDNMYSGTLSWGSSLAGAFSAGFNYNQRAGDAEDSRYLLLSWGKTFKYASVTVNWQSAVGNVDDDQDNELLYVNLSIPLGSGQSISTYMRKEDDRTTYGVQNAGQLTENTNYSISADRDDEDRTNSFNGNLNTNLHYTQLGLGVGNSSDHQRNYNATLSGGIVAHKNGVTFSPYSIRDTFAIARLNEHTSGVEIETPQGTIWTDFWGQAVVPGLTEWRNSRLEINANKLPQSMTLANGTKYIAAAHASVSEVSFKVLNSRRVMLRVKNPDGTPLAKGLSIVDGKENYIVTSVDDGHVFLTDADQLDALYAMDNNDRKLCKIDFTLNPTRDEQAFYEEANGVCQ</sequence>
<evidence type="ECO:0000256" key="4">
    <source>
        <dbReference type="ARBA" id="ARBA00022452"/>
    </source>
</evidence>
<dbReference type="NCBIfam" id="NF011832">
    <property type="entry name" value="PRK15304.1"/>
    <property type="match status" value="1"/>
</dbReference>
<dbReference type="PANTHER" id="PTHR30451">
    <property type="entry name" value="OUTER MEMBRANE USHER PROTEIN"/>
    <property type="match status" value="1"/>
</dbReference>
<dbReference type="Gene3D" id="3.10.20.410">
    <property type="match status" value="1"/>
</dbReference>
<name>A0ABY0JWL6_9ENTR</name>
<keyword evidence="5" id="KW-0812">Transmembrane</keyword>
<evidence type="ECO:0000256" key="8">
    <source>
        <dbReference type="ARBA" id="ARBA00023237"/>
    </source>
</evidence>
<keyword evidence="8" id="KW-0998">Cell outer membrane</keyword>
<dbReference type="SUPFAM" id="SSF141729">
    <property type="entry name" value="FimD N-terminal domain-like"/>
    <property type="match status" value="1"/>
</dbReference>
<feature type="domain" description="PapC-like C-terminal" evidence="9">
    <location>
        <begin position="724"/>
        <end position="787"/>
    </location>
</feature>
<dbReference type="InterPro" id="IPR025885">
    <property type="entry name" value="PapC_N"/>
</dbReference>
<keyword evidence="12" id="KW-1185">Reference proteome</keyword>
<evidence type="ECO:0000313" key="11">
    <source>
        <dbReference type="EMBL" id="SCA74597.1"/>
    </source>
</evidence>
<keyword evidence="6" id="KW-0732">Signal</keyword>
<comment type="similarity">
    <text evidence="2">Belongs to the fimbrial export usher family.</text>
</comment>
<dbReference type="InterPro" id="IPR042186">
    <property type="entry name" value="FimD_plug_dom"/>
</dbReference>
<keyword evidence="3" id="KW-0813">Transport</keyword>
<dbReference type="Gene3D" id="2.60.40.2070">
    <property type="match status" value="1"/>
</dbReference>
<dbReference type="InterPro" id="IPR037224">
    <property type="entry name" value="PapC_N_sf"/>
</dbReference>
<evidence type="ECO:0000256" key="7">
    <source>
        <dbReference type="ARBA" id="ARBA00023136"/>
    </source>
</evidence>
<dbReference type="InterPro" id="IPR000015">
    <property type="entry name" value="Fimb_usher"/>
</dbReference>
<evidence type="ECO:0000313" key="12">
    <source>
        <dbReference type="Proteomes" id="UP000195338"/>
    </source>
</evidence>
<reference evidence="11 12" key="1">
    <citation type="submission" date="2016-04" db="EMBL/GenBank/DDBJ databases">
        <authorList>
            <person name="Mornico D."/>
        </authorList>
    </citation>
    <scope>NUCLEOTIDE SEQUENCE [LARGE SCALE GENOMIC DNA]</scope>
    <source>
        <strain evidence="11 12">A121</strain>
    </source>
</reference>
<dbReference type="InterPro" id="IPR025949">
    <property type="entry name" value="PapC-like_C"/>
</dbReference>
<gene>
    <name evidence="11" type="ORF">BN4901_0462</name>
</gene>
<dbReference type="EMBL" id="FLUX01000007">
    <property type="protein sequence ID" value="SCA74597.1"/>
    <property type="molecule type" value="Genomic_DNA"/>
</dbReference>
<evidence type="ECO:0000256" key="3">
    <source>
        <dbReference type="ARBA" id="ARBA00022448"/>
    </source>
</evidence>
<evidence type="ECO:0000259" key="9">
    <source>
        <dbReference type="Pfam" id="PF13953"/>
    </source>
</evidence>
<dbReference type="Proteomes" id="UP000195338">
    <property type="component" value="Unassembled WGS sequence"/>
</dbReference>
<feature type="domain" description="PapC N-terminal" evidence="10">
    <location>
        <begin position="35"/>
        <end position="165"/>
    </location>
</feature>
<dbReference type="InterPro" id="IPR043142">
    <property type="entry name" value="PapC-like_C_sf"/>
</dbReference>
<keyword evidence="7" id="KW-0472">Membrane</keyword>
<keyword evidence="4" id="KW-1134">Transmembrane beta strand</keyword>
<proteinExistence type="inferred from homology"/>
<evidence type="ECO:0000256" key="1">
    <source>
        <dbReference type="ARBA" id="ARBA00004571"/>
    </source>
</evidence>
<dbReference type="PANTHER" id="PTHR30451:SF8">
    <property type="entry name" value="FIMBRIAL USHER PROTEIN"/>
    <property type="match status" value="1"/>
</dbReference>
<evidence type="ECO:0000256" key="6">
    <source>
        <dbReference type="ARBA" id="ARBA00022729"/>
    </source>
</evidence>
<organism evidence="11 12">
    <name type="scientific">Citrobacter europaeus</name>
    <dbReference type="NCBI Taxonomy" id="1914243"/>
    <lineage>
        <taxon>Bacteria</taxon>
        <taxon>Pseudomonadati</taxon>
        <taxon>Pseudomonadota</taxon>
        <taxon>Gammaproteobacteria</taxon>
        <taxon>Enterobacterales</taxon>
        <taxon>Enterobacteriaceae</taxon>
        <taxon>Citrobacter</taxon>
    </lineage>
</organism>
<protein>
    <submittedName>
        <fullName evidence="11">Beta-fimbriae usher protein</fullName>
    </submittedName>
</protein>
<accession>A0ABY0JWL6</accession>
<dbReference type="Pfam" id="PF13953">
    <property type="entry name" value="PapC_C"/>
    <property type="match status" value="1"/>
</dbReference>
<dbReference type="Gene3D" id="2.60.40.2610">
    <property type="entry name" value="Outer membrane usher protein FimD, plug domain"/>
    <property type="match status" value="1"/>
</dbReference>
<comment type="caution">
    <text evidence="11">The sequence shown here is derived from an EMBL/GenBank/DDBJ whole genome shotgun (WGS) entry which is preliminary data.</text>
</comment>
<evidence type="ECO:0000256" key="2">
    <source>
        <dbReference type="ARBA" id="ARBA00008064"/>
    </source>
</evidence>
<dbReference type="Pfam" id="PF13954">
    <property type="entry name" value="PapC_N"/>
    <property type="match status" value="1"/>
</dbReference>
<evidence type="ECO:0000256" key="5">
    <source>
        <dbReference type="ARBA" id="ARBA00022692"/>
    </source>
</evidence>
<comment type="subcellular location">
    <subcellularLocation>
        <location evidence="1">Cell outer membrane</location>
        <topology evidence="1">Multi-pass membrane protein</topology>
    </subcellularLocation>
</comment>